<dbReference type="GO" id="GO:0160148">
    <property type="term" value="F:tRNA pseudouridine(55) synthase activity"/>
    <property type="evidence" value="ECO:0007669"/>
    <property type="project" value="UniProtKB-EC"/>
</dbReference>
<evidence type="ECO:0000313" key="9">
    <source>
        <dbReference type="Proteomes" id="UP001589774"/>
    </source>
</evidence>
<comment type="caution">
    <text evidence="8">The sequence shown here is derived from an EMBL/GenBank/DDBJ whole genome shotgun (WGS) entry which is preliminary data.</text>
</comment>
<dbReference type="InterPro" id="IPR032819">
    <property type="entry name" value="TruB_C"/>
</dbReference>
<name>A0ABV6HT71_9SPHI</name>
<protein>
    <recommendedName>
        <fullName evidence="5">tRNA pseudouridine synthase B</fullName>
        <ecNumber evidence="5">5.4.99.25</ecNumber>
    </recommendedName>
    <alternativeName>
        <fullName evidence="5">tRNA pseudouridine(55) synthase</fullName>
        <shortName evidence="5">Psi55 synthase</shortName>
    </alternativeName>
    <alternativeName>
        <fullName evidence="5">tRNA pseudouridylate synthase</fullName>
    </alternativeName>
    <alternativeName>
        <fullName evidence="5">tRNA-uridine isomerase</fullName>
    </alternativeName>
</protein>
<comment type="function">
    <text evidence="5">Responsible for synthesis of pseudouridine from uracil-55 in the psi GC loop of transfer RNAs.</text>
</comment>
<dbReference type="Pfam" id="PF01509">
    <property type="entry name" value="TruB_N"/>
    <property type="match status" value="1"/>
</dbReference>
<dbReference type="InterPro" id="IPR002501">
    <property type="entry name" value="PsdUridine_synth_N"/>
</dbReference>
<evidence type="ECO:0000256" key="5">
    <source>
        <dbReference type="HAMAP-Rule" id="MF_01080"/>
    </source>
</evidence>
<dbReference type="PANTHER" id="PTHR13767">
    <property type="entry name" value="TRNA-PSEUDOURIDINE SYNTHASE"/>
    <property type="match status" value="1"/>
</dbReference>
<accession>A0ABV6HT71</accession>
<dbReference type="Pfam" id="PF16198">
    <property type="entry name" value="TruB_C_2"/>
    <property type="match status" value="1"/>
</dbReference>
<dbReference type="Proteomes" id="UP001589774">
    <property type="component" value="Unassembled WGS sequence"/>
</dbReference>
<dbReference type="CDD" id="cd02573">
    <property type="entry name" value="PseudoU_synth_EcTruB"/>
    <property type="match status" value="1"/>
</dbReference>
<evidence type="ECO:0000259" key="6">
    <source>
        <dbReference type="Pfam" id="PF01509"/>
    </source>
</evidence>
<feature type="domain" description="Pseudouridine synthase II N-terminal" evidence="6">
    <location>
        <begin position="48"/>
        <end position="189"/>
    </location>
</feature>
<dbReference type="InterPro" id="IPR020103">
    <property type="entry name" value="PsdUridine_synth_cat_dom_sf"/>
</dbReference>
<dbReference type="EC" id="5.4.99.25" evidence="5"/>
<dbReference type="Gene3D" id="3.30.2350.10">
    <property type="entry name" value="Pseudouridine synthase"/>
    <property type="match status" value="1"/>
</dbReference>
<sequence>MEDEKEKPIFPRFDFTAGEVLLIDKPYKWTSFDVVGKIRNALKPLKLKVGHAGTLDPLATGLLIVCTGKRTKTIDELQAQEKEYIGTFTLGATTPSYDLETIPDSFFDITNLTEQDLLRASLTFVGAIEQYPPVHSAVKMQGERLYEKARRGESVELKPRRVTIYEFELTRIALPEVNFRVVCSKGTYIRSLAHDFGKAVGAGAYLSELRRTRSGNFHVRDAWNVLELSDHIRSLKEQGLLINDEGEHS</sequence>
<comment type="similarity">
    <text evidence="2 5">Belongs to the pseudouridine synthase TruB family. Type 1 subfamily.</text>
</comment>
<dbReference type="InterPro" id="IPR014780">
    <property type="entry name" value="tRNA_psdUridine_synth_TruB"/>
</dbReference>
<dbReference type="NCBIfam" id="TIGR00431">
    <property type="entry name" value="TruB"/>
    <property type="match status" value="1"/>
</dbReference>
<dbReference type="SUPFAM" id="SSF55120">
    <property type="entry name" value="Pseudouridine synthase"/>
    <property type="match status" value="1"/>
</dbReference>
<evidence type="ECO:0000256" key="1">
    <source>
        <dbReference type="ARBA" id="ARBA00000385"/>
    </source>
</evidence>
<proteinExistence type="inferred from homology"/>
<dbReference type="PANTHER" id="PTHR13767:SF2">
    <property type="entry name" value="PSEUDOURIDYLATE SYNTHASE TRUB1"/>
    <property type="match status" value="1"/>
</dbReference>
<dbReference type="EMBL" id="JBHLWO010000005">
    <property type="protein sequence ID" value="MFC0321310.1"/>
    <property type="molecule type" value="Genomic_DNA"/>
</dbReference>
<evidence type="ECO:0000256" key="3">
    <source>
        <dbReference type="ARBA" id="ARBA00022694"/>
    </source>
</evidence>
<feature type="active site" description="Nucleophile" evidence="5">
    <location>
        <position position="56"/>
    </location>
</feature>
<organism evidence="8 9">
    <name type="scientific">Olivibacter oleidegradans</name>
    <dbReference type="NCBI Taxonomy" id="760123"/>
    <lineage>
        <taxon>Bacteria</taxon>
        <taxon>Pseudomonadati</taxon>
        <taxon>Bacteroidota</taxon>
        <taxon>Sphingobacteriia</taxon>
        <taxon>Sphingobacteriales</taxon>
        <taxon>Sphingobacteriaceae</taxon>
        <taxon>Olivibacter</taxon>
    </lineage>
</organism>
<feature type="domain" description="tRNA pseudouridylate synthase B C-terminal" evidence="7">
    <location>
        <begin position="190"/>
        <end position="235"/>
    </location>
</feature>
<keyword evidence="3 5" id="KW-0819">tRNA processing</keyword>
<evidence type="ECO:0000259" key="7">
    <source>
        <dbReference type="Pfam" id="PF16198"/>
    </source>
</evidence>
<reference evidence="8 9" key="1">
    <citation type="submission" date="2024-09" db="EMBL/GenBank/DDBJ databases">
        <authorList>
            <person name="Sun Q."/>
            <person name="Mori K."/>
        </authorList>
    </citation>
    <scope>NUCLEOTIDE SEQUENCE [LARGE SCALE GENOMIC DNA]</scope>
    <source>
        <strain evidence="8 9">CCM 7765</strain>
    </source>
</reference>
<dbReference type="HAMAP" id="MF_01080">
    <property type="entry name" value="TruB_bact"/>
    <property type="match status" value="1"/>
</dbReference>
<keyword evidence="4 5" id="KW-0413">Isomerase</keyword>
<comment type="catalytic activity">
    <reaction evidence="1 5">
        <text>uridine(55) in tRNA = pseudouridine(55) in tRNA</text>
        <dbReference type="Rhea" id="RHEA:42532"/>
        <dbReference type="Rhea" id="RHEA-COMP:10101"/>
        <dbReference type="Rhea" id="RHEA-COMP:10102"/>
        <dbReference type="ChEBI" id="CHEBI:65314"/>
        <dbReference type="ChEBI" id="CHEBI:65315"/>
        <dbReference type="EC" id="5.4.99.25"/>
    </reaction>
</comment>
<keyword evidence="9" id="KW-1185">Reference proteome</keyword>
<gene>
    <name evidence="5 8" type="primary">truB</name>
    <name evidence="8" type="ORF">ACFFI0_23540</name>
</gene>
<evidence type="ECO:0000256" key="4">
    <source>
        <dbReference type="ARBA" id="ARBA00023235"/>
    </source>
</evidence>
<dbReference type="RefSeq" id="WP_130858227.1">
    <property type="nucleotide sequence ID" value="NZ_JBHLWO010000005.1"/>
</dbReference>
<evidence type="ECO:0000313" key="8">
    <source>
        <dbReference type="EMBL" id="MFC0321310.1"/>
    </source>
</evidence>
<evidence type="ECO:0000256" key="2">
    <source>
        <dbReference type="ARBA" id="ARBA00005642"/>
    </source>
</evidence>